<dbReference type="AlphaFoldDB" id="A0A2V2A5I7"/>
<name>A0A2V2A5I7_PSYIM</name>
<dbReference type="EMBL" id="QGGM01000002">
    <property type="protein sequence ID" value="PWK14716.1"/>
    <property type="molecule type" value="Genomic_DNA"/>
</dbReference>
<protein>
    <submittedName>
        <fullName evidence="1">Uncharacterized protein DUF4298</fullName>
    </submittedName>
</protein>
<keyword evidence="2" id="KW-1185">Reference proteome</keyword>
<dbReference type="Proteomes" id="UP000245655">
    <property type="component" value="Unassembled WGS sequence"/>
</dbReference>
<sequence>MNVFDAQALQKKYERWHELNEQMQDAQEKWLEANTLLSELQTYYQSEQWRKDHESNLMVECADNIYSIISEDALWSALTDHQEQAICWMRCYRSLIINLVFQSKVY</sequence>
<accession>A0A2V2A5I7</accession>
<gene>
    <name evidence="1" type="ORF">C8D84_102192</name>
</gene>
<dbReference type="Pfam" id="PF14131">
    <property type="entry name" value="DUF4298"/>
    <property type="match status" value="1"/>
</dbReference>
<organism evidence="1 2">
    <name type="scientific">Psychrobacter immobilis</name>
    <dbReference type="NCBI Taxonomy" id="498"/>
    <lineage>
        <taxon>Bacteria</taxon>
        <taxon>Pseudomonadati</taxon>
        <taxon>Pseudomonadota</taxon>
        <taxon>Gammaproteobacteria</taxon>
        <taxon>Moraxellales</taxon>
        <taxon>Moraxellaceae</taxon>
        <taxon>Psychrobacter</taxon>
    </lineage>
</organism>
<evidence type="ECO:0000313" key="1">
    <source>
        <dbReference type="EMBL" id="PWK14716.1"/>
    </source>
</evidence>
<reference evidence="1 2" key="1">
    <citation type="submission" date="2018-05" db="EMBL/GenBank/DDBJ databases">
        <title>Genomic Encyclopedia of Type Strains, Phase IV (KMG-IV): sequencing the most valuable type-strain genomes for metagenomic binning, comparative biology and taxonomic classification.</title>
        <authorList>
            <person name="Goeker M."/>
        </authorList>
    </citation>
    <scope>NUCLEOTIDE SEQUENCE [LARGE SCALE GENOMIC DNA]</scope>
    <source>
        <strain evidence="1 2">DSM 7229</strain>
    </source>
</reference>
<evidence type="ECO:0000313" key="2">
    <source>
        <dbReference type="Proteomes" id="UP000245655"/>
    </source>
</evidence>
<dbReference type="InterPro" id="IPR025384">
    <property type="entry name" value="DUF4298"/>
</dbReference>
<dbReference type="RefSeq" id="WP_109589938.1">
    <property type="nucleotide sequence ID" value="NZ_CAJGZY010000002.1"/>
</dbReference>
<proteinExistence type="predicted"/>
<comment type="caution">
    <text evidence="1">The sequence shown here is derived from an EMBL/GenBank/DDBJ whole genome shotgun (WGS) entry which is preliminary data.</text>
</comment>
<dbReference type="GeneID" id="60254368"/>